<reference evidence="2 3" key="1">
    <citation type="journal article" date="2018" name="Gigascience">
        <title>Genomes of trombidid mites reveal novel predicted allergens and laterally-transferred genes associated with secondary metabolism.</title>
        <authorList>
            <person name="Dong X."/>
            <person name="Chaisiri K."/>
            <person name="Xia D."/>
            <person name="Armstrong S.D."/>
            <person name="Fang Y."/>
            <person name="Donnelly M.J."/>
            <person name="Kadowaki T."/>
            <person name="McGarry J.W."/>
            <person name="Darby A.C."/>
            <person name="Makepeace B.L."/>
        </authorList>
    </citation>
    <scope>NUCLEOTIDE SEQUENCE [LARGE SCALE GENOMIC DNA]</scope>
    <source>
        <strain evidence="2">UoL-UT</strain>
    </source>
</reference>
<evidence type="ECO:0000313" key="2">
    <source>
        <dbReference type="EMBL" id="RWR99947.1"/>
    </source>
</evidence>
<dbReference type="STRING" id="299467.A0A443QAE1"/>
<dbReference type="InterPro" id="IPR006202">
    <property type="entry name" value="Neur_chan_lig-bd"/>
</dbReference>
<dbReference type="VEuPathDB" id="VectorBase:LDEU014517"/>
<dbReference type="SUPFAM" id="SSF63712">
    <property type="entry name" value="Nicotinic receptor ligand binding domain-like"/>
    <property type="match status" value="1"/>
</dbReference>
<dbReference type="InterPro" id="IPR036734">
    <property type="entry name" value="Neur_chan_lig-bd_sf"/>
</dbReference>
<evidence type="ECO:0000313" key="3">
    <source>
        <dbReference type="Proteomes" id="UP000288716"/>
    </source>
</evidence>
<dbReference type="EMBL" id="NCKV01061496">
    <property type="protein sequence ID" value="RWR99947.1"/>
    <property type="molecule type" value="Genomic_DNA"/>
</dbReference>
<feature type="domain" description="Neurotransmitter-gated ion-channel ligand-binding" evidence="1">
    <location>
        <begin position="2"/>
        <end position="92"/>
    </location>
</feature>
<keyword evidence="3" id="KW-1185">Reference proteome</keyword>
<dbReference type="GO" id="GO:0005230">
    <property type="term" value="F:extracellular ligand-gated monoatomic ion channel activity"/>
    <property type="evidence" value="ECO:0007669"/>
    <property type="project" value="InterPro"/>
</dbReference>
<feature type="non-terminal residue" evidence="2">
    <location>
        <position position="1"/>
    </location>
</feature>
<dbReference type="Gene3D" id="2.70.170.10">
    <property type="entry name" value="Neurotransmitter-gated ion-channel ligand-binding domain"/>
    <property type="match status" value="1"/>
</dbReference>
<organism evidence="2 3">
    <name type="scientific">Leptotrombidium deliense</name>
    <dbReference type="NCBI Taxonomy" id="299467"/>
    <lineage>
        <taxon>Eukaryota</taxon>
        <taxon>Metazoa</taxon>
        <taxon>Ecdysozoa</taxon>
        <taxon>Arthropoda</taxon>
        <taxon>Chelicerata</taxon>
        <taxon>Arachnida</taxon>
        <taxon>Acari</taxon>
        <taxon>Acariformes</taxon>
        <taxon>Trombidiformes</taxon>
        <taxon>Prostigmata</taxon>
        <taxon>Anystina</taxon>
        <taxon>Parasitengona</taxon>
        <taxon>Trombiculoidea</taxon>
        <taxon>Trombiculidae</taxon>
        <taxon>Leptotrombidium</taxon>
    </lineage>
</organism>
<proteinExistence type="predicted"/>
<gene>
    <name evidence="2" type="ORF">B4U80_14809</name>
</gene>
<accession>A0A443QAE1</accession>
<dbReference type="Proteomes" id="UP000288716">
    <property type="component" value="Unassembled WGS sequence"/>
</dbReference>
<evidence type="ECO:0000259" key="1">
    <source>
        <dbReference type="Pfam" id="PF02931"/>
    </source>
</evidence>
<name>A0A443QAE1_9ACAR</name>
<dbReference type="OrthoDB" id="203862at2759"/>
<dbReference type="GO" id="GO:0016020">
    <property type="term" value="C:membrane"/>
    <property type="evidence" value="ECO:0007669"/>
    <property type="project" value="InterPro"/>
</dbReference>
<sequence length="104" mass="11911">EPVNVDVTMYIIENKVIEETKTSLSFESNLYFRRTWNDSRLSFNGGEKILGSKDLYDKIWTPDLFFANSYDVQTFEVPNANVFVKISPEGNNSSKVDLSAKFVT</sequence>
<protein>
    <submittedName>
        <fullName evidence="2">GABA gated chloride channel RDL1-like protein</fullName>
    </submittedName>
</protein>
<dbReference type="AlphaFoldDB" id="A0A443QAE1"/>
<dbReference type="Pfam" id="PF02931">
    <property type="entry name" value="Neur_chan_LBD"/>
    <property type="match status" value="1"/>
</dbReference>
<comment type="caution">
    <text evidence="2">The sequence shown here is derived from an EMBL/GenBank/DDBJ whole genome shotgun (WGS) entry which is preliminary data.</text>
</comment>